<evidence type="ECO:0000256" key="1">
    <source>
        <dbReference type="SAM" id="MobiDB-lite"/>
    </source>
</evidence>
<dbReference type="Proteomes" id="UP001634007">
    <property type="component" value="Unassembled WGS sequence"/>
</dbReference>
<gene>
    <name evidence="3" type="ORF">ACJRO7_002356</name>
</gene>
<feature type="domain" description="HTH three-helical bundle" evidence="2">
    <location>
        <begin position="223"/>
        <end position="263"/>
    </location>
</feature>
<evidence type="ECO:0000313" key="4">
    <source>
        <dbReference type="Proteomes" id="UP001634007"/>
    </source>
</evidence>
<comment type="caution">
    <text evidence="3">The sequence shown here is derived from an EMBL/GenBank/DDBJ whole genome shotgun (WGS) entry which is preliminary data.</text>
</comment>
<accession>A0ABD3LV82</accession>
<dbReference type="EMBL" id="JBJKBG010000001">
    <property type="protein sequence ID" value="KAL3755292.1"/>
    <property type="molecule type" value="Genomic_DNA"/>
</dbReference>
<organism evidence="3 4">
    <name type="scientific">Eucalyptus globulus</name>
    <name type="common">Tasmanian blue gum</name>
    <dbReference type="NCBI Taxonomy" id="34317"/>
    <lineage>
        <taxon>Eukaryota</taxon>
        <taxon>Viridiplantae</taxon>
        <taxon>Streptophyta</taxon>
        <taxon>Embryophyta</taxon>
        <taxon>Tracheophyta</taxon>
        <taxon>Spermatophyta</taxon>
        <taxon>Magnoliopsida</taxon>
        <taxon>eudicotyledons</taxon>
        <taxon>Gunneridae</taxon>
        <taxon>Pentapetalae</taxon>
        <taxon>rosids</taxon>
        <taxon>malvids</taxon>
        <taxon>Myrtales</taxon>
        <taxon>Myrtaceae</taxon>
        <taxon>Myrtoideae</taxon>
        <taxon>Eucalypteae</taxon>
        <taxon>Eucalyptus</taxon>
    </lineage>
</organism>
<feature type="region of interest" description="Disordered" evidence="1">
    <location>
        <begin position="184"/>
        <end position="205"/>
    </location>
</feature>
<reference evidence="3 4" key="1">
    <citation type="submission" date="2024-11" db="EMBL/GenBank/DDBJ databases">
        <title>Chromosome-level genome assembly of Eucalyptus globulus Labill. provides insights into its genome evolution.</title>
        <authorList>
            <person name="Li X."/>
        </authorList>
    </citation>
    <scope>NUCLEOTIDE SEQUENCE [LARGE SCALE GENOMIC DNA]</scope>
    <source>
        <strain evidence="3">CL2024</strain>
        <tissue evidence="3">Fresh tender leaves</tissue>
    </source>
</reference>
<dbReference type="Pfam" id="PF25370">
    <property type="entry name" value="HTH_74"/>
    <property type="match status" value="1"/>
</dbReference>
<evidence type="ECO:0000259" key="2">
    <source>
        <dbReference type="Pfam" id="PF25370"/>
    </source>
</evidence>
<feature type="compositionally biased region" description="Low complexity" evidence="1">
    <location>
        <begin position="184"/>
        <end position="197"/>
    </location>
</feature>
<protein>
    <recommendedName>
        <fullName evidence="2">HTH three-helical bundle domain-containing protein</fullName>
    </recommendedName>
</protein>
<sequence length="290" mass="30987">MTSLTPFPCSLERAAASALLLLSAKPPSLSPPPPPPPPYLSLSLSLSLSSLHSLHSSSSLHPPLTPLFLLCFTRPREDAAAAAAVDPIKEGSAGSGYGSGSTLSLELADSKSCTSSKASGASPEDFRAQQLRIIAVAARFHEFKLQVARRARSKIIKSSDNWKSNAGKMVPTSSSEFESTKAASGITSSSSEGSSAKNLGVQKFKKKREENRCEVLSRKRTGSTHMRRQADAILTFLSGGCASEVKIRQVLGDSPDTSKALRMLLKLDEVKRSGTGGRHDPYIYEVTQRE</sequence>
<proteinExistence type="predicted"/>
<name>A0ABD3LV82_EUCGL</name>
<dbReference type="PANTHER" id="PTHR34799:SF2">
    <property type="entry name" value="OS07G0656300 PROTEIN"/>
    <property type="match status" value="1"/>
</dbReference>
<dbReference type="PANTHER" id="PTHR34799">
    <property type="entry name" value="OS07G0656300 PROTEIN"/>
    <property type="match status" value="1"/>
</dbReference>
<dbReference type="AlphaFoldDB" id="A0ABD3LV82"/>
<evidence type="ECO:0000313" key="3">
    <source>
        <dbReference type="EMBL" id="KAL3755292.1"/>
    </source>
</evidence>
<keyword evidence="4" id="KW-1185">Reference proteome</keyword>
<dbReference type="InterPro" id="IPR057523">
    <property type="entry name" value="HTH_74"/>
</dbReference>